<comment type="caution">
    <text evidence="3">The sequence shown here is derived from an EMBL/GenBank/DDBJ whole genome shotgun (WGS) entry which is preliminary data.</text>
</comment>
<dbReference type="AlphaFoldDB" id="A0A6L2JIL2"/>
<dbReference type="EMBL" id="BKCJ010000859">
    <property type="protein sequence ID" value="GEU36863.1"/>
    <property type="molecule type" value="Genomic_DNA"/>
</dbReference>
<dbReference type="Pfam" id="PF07727">
    <property type="entry name" value="RVT_2"/>
    <property type="match status" value="1"/>
</dbReference>
<dbReference type="PANTHER" id="PTHR11439">
    <property type="entry name" value="GAG-POL-RELATED RETROTRANSPOSON"/>
    <property type="match status" value="1"/>
</dbReference>
<feature type="coiled-coil region" evidence="1">
    <location>
        <begin position="539"/>
        <end position="593"/>
    </location>
</feature>
<dbReference type="SUPFAM" id="SSF56672">
    <property type="entry name" value="DNA/RNA polymerases"/>
    <property type="match status" value="1"/>
</dbReference>
<sequence>MRATERPLRSLMGTVWCLFDSTPSDWCKTKAHSTKFGKGRACVYFNFSFEIKLAIGLSVSSQDLFPLGRISLTVSLLNSFHREQHQGESLSEAWTRFKNLLQKFPHHGIDLWLQIHFFMTMSIPSQDEPSIRWPMRTDKAGGKWYTFKPEQNSLGDTYDTSQQIIKPLSKMTEINKKQYTADVRVMNYLLKSIPNDIYNSVDSCKTAQETWDRIKRFMYSFDVTNHVRHSRLMDKLNRFVANEGESLESMYERLTTLVNNMDRNNVRPIPVSINTKFLNCLQPEWSKYVTIVRHNQTGDTVSYDQLYDSLVQFEPHVQASKAKRAARNHDPLALIAYSNASSQSHASSSYSNSPQPYYITHPSSVIDYEEDYQESYKGILKKTSLQSQCHYARDCQKSRVHDAKYFKEQMLLAMKDEAGSNLKDEENDFMLDNSYGDETLEELTAVVILMARIQPADDNAVTEPTYNAKAVSDVNASHKAYEQVNHVECKIIIHTSNDDQIDSNIIFDDLFVENNGGTSEHDSNAHDKYHAIQILEYNVQSEDENKKRLNNGLKKQKELLQKKLETCQEQLGKKAFKEQENRYLEDIVDLEKKLSSYDRIVYKMSQSIQTIHMLKKTPNKVYDPFLKAGLGYKNPELLKKAIAAQPKMYHGEMFYSTKLKINLPDSESASGMIISLQSLDMEIMFKGDDLLTGLRDLNLYTISISELAASSPTAFLNGPLKEEVFVSQPNGFVDPDFPNHVYRLKKALYGLKKSPRAWYDKISSFLIEHHFTKGIVDPTLFTQRDRDDILLVQIYVDDIIFGSTNPVFSNTFAKLTKDNFKMSMIGKMKFFLGLQIHQSPRGIFINESEHTMKLHRKHGIKNMILLRHQWLQPKSMQIYRNSRFKLITYSEADLTGCLDEYKTTYEGLQFLGDKLVSWSSKKQDCIAMLTVEAEYVSLSACCAQVIWMRKQLLDYRYRYNKIPMTKYQLADLFTKAFQKKGQILLDHPLSYALTATVDVPAVYLQQFWKTVSKVPDTKDTIRFKLDTKEIIYTVDILCDTLKLLVETPYNPFKKDVIQYSLFTKIIISDLMKKYPSIPLRLDKDYHSVKDDIMLVSIYTTGNVTVRRMLIPDAFLTKEIRATDNYKEYETVFVKVVVPMNQP</sequence>
<evidence type="ECO:0000256" key="1">
    <source>
        <dbReference type="SAM" id="Coils"/>
    </source>
</evidence>
<keyword evidence="1" id="KW-0175">Coiled coil</keyword>
<organism evidence="3">
    <name type="scientific">Tanacetum cinerariifolium</name>
    <name type="common">Dalmatian daisy</name>
    <name type="synonym">Chrysanthemum cinerariifolium</name>
    <dbReference type="NCBI Taxonomy" id="118510"/>
    <lineage>
        <taxon>Eukaryota</taxon>
        <taxon>Viridiplantae</taxon>
        <taxon>Streptophyta</taxon>
        <taxon>Embryophyta</taxon>
        <taxon>Tracheophyta</taxon>
        <taxon>Spermatophyta</taxon>
        <taxon>Magnoliopsida</taxon>
        <taxon>eudicotyledons</taxon>
        <taxon>Gunneridae</taxon>
        <taxon>Pentapetalae</taxon>
        <taxon>asterids</taxon>
        <taxon>campanulids</taxon>
        <taxon>Asterales</taxon>
        <taxon>Asteraceae</taxon>
        <taxon>Asteroideae</taxon>
        <taxon>Anthemideae</taxon>
        <taxon>Anthemidinae</taxon>
        <taxon>Tanacetum</taxon>
    </lineage>
</organism>
<evidence type="ECO:0000313" key="3">
    <source>
        <dbReference type="EMBL" id="GEU36863.1"/>
    </source>
</evidence>
<dbReference type="CDD" id="cd09272">
    <property type="entry name" value="RNase_HI_RT_Ty1"/>
    <property type="match status" value="1"/>
</dbReference>
<gene>
    <name evidence="3" type="ORF">Tci_008841</name>
</gene>
<reference evidence="3" key="1">
    <citation type="journal article" date="2019" name="Sci. Rep.">
        <title>Draft genome of Tanacetum cinerariifolium, the natural source of mosquito coil.</title>
        <authorList>
            <person name="Yamashiro T."/>
            <person name="Shiraishi A."/>
            <person name="Satake H."/>
            <person name="Nakayama K."/>
        </authorList>
    </citation>
    <scope>NUCLEOTIDE SEQUENCE</scope>
</reference>
<name>A0A6L2JIL2_TANCI</name>
<dbReference type="InterPro" id="IPR013103">
    <property type="entry name" value="RVT_2"/>
</dbReference>
<dbReference type="Pfam" id="PF14223">
    <property type="entry name" value="Retrotran_gag_2"/>
    <property type="match status" value="1"/>
</dbReference>
<protein>
    <submittedName>
        <fullName evidence="3">Copia protein</fullName>
    </submittedName>
</protein>
<proteinExistence type="predicted"/>
<evidence type="ECO:0000259" key="2">
    <source>
        <dbReference type="Pfam" id="PF07727"/>
    </source>
</evidence>
<feature type="domain" description="Reverse transcriptase Ty1/copia-type" evidence="2">
    <location>
        <begin position="713"/>
        <end position="861"/>
    </location>
</feature>
<dbReference type="PANTHER" id="PTHR11439:SF483">
    <property type="entry name" value="PEPTIDE SYNTHASE GLIP-LIKE, PUTATIVE (AFU_ORTHOLOGUE AFUA_3G12920)-RELATED"/>
    <property type="match status" value="1"/>
</dbReference>
<dbReference type="InterPro" id="IPR043502">
    <property type="entry name" value="DNA/RNA_pol_sf"/>
</dbReference>
<accession>A0A6L2JIL2</accession>